<proteinExistence type="inferred from homology"/>
<evidence type="ECO:0000259" key="5">
    <source>
        <dbReference type="Pfam" id="PF00441"/>
    </source>
</evidence>
<protein>
    <recommendedName>
        <fullName evidence="5">Acyl-CoA dehydrogenase/oxidase C-terminal domain-containing protein</fullName>
    </recommendedName>
</protein>
<comment type="caution">
    <text evidence="6">The sequence shown here is derived from an EMBL/GenBank/DDBJ whole genome shotgun (WGS) entry which is preliminary data.</text>
</comment>
<evidence type="ECO:0000256" key="3">
    <source>
        <dbReference type="ARBA" id="ARBA00022630"/>
    </source>
</evidence>
<dbReference type="Gene3D" id="1.10.540.10">
    <property type="entry name" value="Acyl-CoA dehydrogenase/oxidase, N-terminal domain"/>
    <property type="match status" value="1"/>
</dbReference>
<sequence>MDTKSAVLFDSLTTVIRNAVRDKDDRSIDGIEMVANIEGLLERVVSKKNVWEELKEIDAPSFAIPLKDGGLELGIEVDLMLLEEMGKALYSKPYIETLTAIEILSQINNSELIQEDIDLLKSGSRFLDVIMIDKNMNFLELEKNYISIDSFSCYISNLKEVEYFLIIVDNFIYKVPKNNRSINITTCADITETNISQVNLNMLKLNRHDSLNTNPVLFSHVLPNQRIRQAAFLKGLARGAIEEAIKYTNKRKQFDKKLIEHQAVSFKLASLLAELEGASAKIEYSTNSEGSKEFLLDATESLAYMAEIALKVSRETLHLHGAYGLTKLSKIEEFYRRIALEAIRYGTPNDLWLEASNLKLNEKESNKY</sequence>
<reference evidence="6 7" key="1">
    <citation type="submission" date="2019-08" db="EMBL/GenBank/DDBJ databases">
        <title>Bacillus genomes from the desert of Cuatro Cienegas, Coahuila.</title>
        <authorList>
            <person name="Olmedo-Alvarez G."/>
        </authorList>
    </citation>
    <scope>NUCLEOTIDE SEQUENCE [LARGE SCALE GENOMIC DNA]</scope>
    <source>
        <strain evidence="6 7">CH34_1T</strain>
    </source>
</reference>
<evidence type="ECO:0000256" key="1">
    <source>
        <dbReference type="ARBA" id="ARBA00001974"/>
    </source>
</evidence>
<comment type="cofactor">
    <cofactor evidence="1">
        <name>FAD</name>
        <dbReference type="ChEBI" id="CHEBI:57692"/>
    </cofactor>
</comment>
<feature type="domain" description="Acyl-CoA dehydrogenase/oxidase C-terminal" evidence="5">
    <location>
        <begin position="221"/>
        <end position="347"/>
    </location>
</feature>
<dbReference type="PANTHER" id="PTHR43884">
    <property type="entry name" value="ACYL-COA DEHYDROGENASE"/>
    <property type="match status" value="1"/>
</dbReference>
<evidence type="ECO:0000256" key="4">
    <source>
        <dbReference type="ARBA" id="ARBA00022827"/>
    </source>
</evidence>
<dbReference type="InterPro" id="IPR009100">
    <property type="entry name" value="AcylCoA_DH/oxidase_NM_dom_sf"/>
</dbReference>
<dbReference type="Pfam" id="PF00441">
    <property type="entry name" value="Acyl-CoA_dh_1"/>
    <property type="match status" value="1"/>
</dbReference>
<dbReference type="InterPro" id="IPR037069">
    <property type="entry name" value="AcylCoA_DH/ox_N_sf"/>
</dbReference>
<evidence type="ECO:0000313" key="6">
    <source>
        <dbReference type="EMBL" id="TYS13040.1"/>
    </source>
</evidence>
<dbReference type="InterPro" id="IPR009075">
    <property type="entry name" value="AcylCo_DH/oxidase_C"/>
</dbReference>
<organism evidence="6 7">
    <name type="scientific">Rossellomorea vietnamensis</name>
    <dbReference type="NCBI Taxonomy" id="218284"/>
    <lineage>
        <taxon>Bacteria</taxon>
        <taxon>Bacillati</taxon>
        <taxon>Bacillota</taxon>
        <taxon>Bacilli</taxon>
        <taxon>Bacillales</taxon>
        <taxon>Bacillaceae</taxon>
        <taxon>Rossellomorea</taxon>
    </lineage>
</organism>
<accession>A0A5D4NGI2</accession>
<dbReference type="SUPFAM" id="SSF56645">
    <property type="entry name" value="Acyl-CoA dehydrogenase NM domain-like"/>
    <property type="match status" value="1"/>
</dbReference>
<gene>
    <name evidence="6" type="ORF">FZC78_22555</name>
</gene>
<dbReference type="PANTHER" id="PTHR43884:SF12">
    <property type="entry name" value="ISOVALERYL-COA DEHYDROGENASE, MITOCHONDRIAL-RELATED"/>
    <property type="match status" value="1"/>
</dbReference>
<name>A0A5D4NGI2_9BACI</name>
<evidence type="ECO:0000313" key="7">
    <source>
        <dbReference type="Proteomes" id="UP000322267"/>
    </source>
</evidence>
<dbReference type="Proteomes" id="UP000322267">
    <property type="component" value="Unassembled WGS sequence"/>
</dbReference>
<dbReference type="OrthoDB" id="7328575at2"/>
<dbReference type="Gene3D" id="1.20.140.10">
    <property type="entry name" value="Butyryl-CoA Dehydrogenase, subunit A, domain 3"/>
    <property type="match status" value="1"/>
</dbReference>
<dbReference type="InterPro" id="IPR036250">
    <property type="entry name" value="AcylCo_DH-like_C"/>
</dbReference>
<dbReference type="GO" id="GO:0003995">
    <property type="term" value="F:acyl-CoA dehydrogenase activity"/>
    <property type="evidence" value="ECO:0007669"/>
    <property type="project" value="TreeGrafter"/>
</dbReference>
<dbReference type="RefSeq" id="WP_148942319.1">
    <property type="nucleotide sequence ID" value="NZ_VTEI01000025.1"/>
</dbReference>
<dbReference type="EMBL" id="VTEI01000025">
    <property type="protein sequence ID" value="TYS13040.1"/>
    <property type="molecule type" value="Genomic_DNA"/>
</dbReference>
<dbReference type="AlphaFoldDB" id="A0A5D4NGI2"/>
<dbReference type="SUPFAM" id="SSF47203">
    <property type="entry name" value="Acyl-CoA dehydrogenase C-terminal domain-like"/>
    <property type="match status" value="1"/>
</dbReference>
<keyword evidence="3" id="KW-0285">Flavoprotein</keyword>
<dbReference type="GO" id="GO:0050660">
    <property type="term" value="F:flavin adenine dinucleotide binding"/>
    <property type="evidence" value="ECO:0007669"/>
    <property type="project" value="InterPro"/>
</dbReference>
<comment type="similarity">
    <text evidence="2">Belongs to the acyl-CoA dehydrogenase family.</text>
</comment>
<keyword evidence="4" id="KW-0274">FAD</keyword>
<evidence type="ECO:0000256" key="2">
    <source>
        <dbReference type="ARBA" id="ARBA00009347"/>
    </source>
</evidence>